<protein>
    <submittedName>
        <fullName evidence="4 5">Uncharacterized protein LOC101496661 isoform X1</fullName>
    </submittedName>
</protein>
<evidence type="ECO:0000313" key="5">
    <source>
        <dbReference type="RefSeq" id="XP_027190857.1"/>
    </source>
</evidence>
<accession>A0A1S2Y956</accession>
<keyword evidence="3" id="KW-1185">Reference proteome</keyword>
<proteinExistence type="predicted"/>
<organism evidence="3 4">
    <name type="scientific">Cicer arietinum</name>
    <name type="common">Chickpea</name>
    <name type="synonym">Garbanzo</name>
    <dbReference type="NCBI Taxonomy" id="3827"/>
    <lineage>
        <taxon>Eukaryota</taxon>
        <taxon>Viridiplantae</taxon>
        <taxon>Streptophyta</taxon>
        <taxon>Embryophyta</taxon>
        <taxon>Tracheophyta</taxon>
        <taxon>Spermatophyta</taxon>
        <taxon>Magnoliopsida</taxon>
        <taxon>eudicotyledons</taxon>
        <taxon>Gunneridae</taxon>
        <taxon>Pentapetalae</taxon>
        <taxon>rosids</taxon>
        <taxon>fabids</taxon>
        <taxon>Fabales</taxon>
        <taxon>Fabaceae</taxon>
        <taxon>Papilionoideae</taxon>
        <taxon>50 kb inversion clade</taxon>
        <taxon>NPAAA clade</taxon>
        <taxon>Hologalegina</taxon>
        <taxon>IRL clade</taxon>
        <taxon>Cicereae</taxon>
        <taxon>Cicer</taxon>
    </lineage>
</organism>
<dbReference type="STRING" id="3827.A0A1S2Y956"/>
<dbReference type="PANTHER" id="PTHR33373:SF27">
    <property type="entry name" value="DUF4050 FAMILY PROTEIN"/>
    <property type="match status" value="1"/>
</dbReference>
<dbReference type="Proteomes" id="UP000087171">
    <property type="component" value="Chromosome Ca5"/>
</dbReference>
<dbReference type="InterPro" id="IPR025124">
    <property type="entry name" value="Gag1-like_clamp"/>
</dbReference>
<reference evidence="4 5" key="2">
    <citation type="submission" date="2025-04" db="UniProtKB">
        <authorList>
            <consortium name="RefSeq"/>
        </authorList>
    </citation>
    <scope>IDENTIFICATION</scope>
    <source>
        <tissue evidence="4 5">Etiolated seedlings</tissue>
    </source>
</reference>
<evidence type="ECO:0000256" key="1">
    <source>
        <dbReference type="SAM" id="MobiDB-lite"/>
    </source>
</evidence>
<dbReference type="PaxDb" id="3827-XP_004501332.1"/>
<sequence>MFHLGSVRFSLAWDPMSPVSKERIELVALYKSRGCLGCFSKPLVIISMGEADASKGLSTQAQNMNKDNRSEDFWSSSAIELDHGANQSQRSVSSIAMSNHPSSDPQSSEGIQTDPPEFVNHGLLLWNQTRQQWVGNRRSERQTQAGEPKISWNATYESLLGTSKPFPQHIPLGEMVDFLVDIWELEGMYD</sequence>
<dbReference type="RefSeq" id="XP_004501332.1">
    <property type="nucleotide sequence ID" value="XM_004501275.3"/>
</dbReference>
<name>A0A1S2Y956_CICAR</name>
<dbReference type="eggNOG" id="ENOG502RYW2">
    <property type="taxonomic scope" value="Eukaryota"/>
</dbReference>
<dbReference type="AlphaFoldDB" id="A0A1S2Y956"/>
<gene>
    <name evidence="4 5" type="primary">LOC101496661</name>
</gene>
<evidence type="ECO:0000259" key="2">
    <source>
        <dbReference type="Pfam" id="PF13259"/>
    </source>
</evidence>
<feature type="region of interest" description="Disordered" evidence="1">
    <location>
        <begin position="89"/>
        <end position="114"/>
    </location>
</feature>
<feature type="domain" description="Gag1-like clamp" evidence="2">
    <location>
        <begin position="80"/>
        <end position="190"/>
    </location>
</feature>
<dbReference type="OrthoDB" id="1896025at2759"/>
<reference evidence="3" key="1">
    <citation type="journal article" date="2013" name="Nat. Biotechnol.">
        <title>Draft genome sequence of chickpea (Cicer arietinum) provides a resource for trait improvement.</title>
        <authorList>
            <person name="Varshney R.K."/>
            <person name="Song C."/>
            <person name="Saxena R.K."/>
            <person name="Azam S."/>
            <person name="Yu S."/>
            <person name="Sharpe A.G."/>
            <person name="Cannon S."/>
            <person name="Baek J."/>
            <person name="Rosen B.D."/>
            <person name="Tar'an B."/>
            <person name="Millan T."/>
            <person name="Zhang X."/>
            <person name="Ramsay L.D."/>
            <person name="Iwata A."/>
            <person name="Wang Y."/>
            <person name="Nelson W."/>
            <person name="Farmer A.D."/>
            <person name="Gaur P.M."/>
            <person name="Soderlund C."/>
            <person name="Penmetsa R.V."/>
            <person name="Xu C."/>
            <person name="Bharti A.K."/>
            <person name="He W."/>
            <person name="Winter P."/>
            <person name="Zhao S."/>
            <person name="Hane J.K."/>
            <person name="Carrasquilla-Garcia N."/>
            <person name="Condie J.A."/>
            <person name="Upadhyaya H.D."/>
            <person name="Luo M.C."/>
            <person name="Thudi M."/>
            <person name="Gowda C.L."/>
            <person name="Singh N.P."/>
            <person name="Lichtenzveig J."/>
            <person name="Gali K.K."/>
            <person name="Rubio J."/>
            <person name="Nadarajan N."/>
            <person name="Dolezel J."/>
            <person name="Bansal K.C."/>
            <person name="Xu X."/>
            <person name="Edwards D."/>
            <person name="Zhang G."/>
            <person name="Kahl G."/>
            <person name="Gil J."/>
            <person name="Singh K.B."/>
            <person name="Datta S.K."/>
            <person name="Jackson S.A."/>
            <person name="Wang J."/>
            <person name="Cook D.R."/>
        </authorList>
    </citation>
    <scope>NUCLEOTIDE SEQUENCE [LARGE SCALE GENOMIC DNA]</scope>
    <source>
        <strain evidence="3">cv. CDC Frontier</strain>
    </source>
</reference>
<feature type="compositionally biased region" description="Polar residues" evidence="1">
    <location>
        <begin position="89"/>
        <end position="111"/>
    </location>
</feature>
<dbReference type="KEGG" id="cam:101496661"/>
<dbReference type="RefSeq" id="XP_027190857.1">
    <property type="nucleotide sequence ID" value="XM_027335056.1"/>
</dbReference>
<evidence type="ECO:0000313" key="4">
    <source>
        <dbReference type="RefSeq" id="XP_004501332.1"/>
    </source>
</evidence>
<dbReference type="PANTHER" id="PTHR33373">
    <property type="entry name" value="OS07G0479600 PROTEIN"/>
    <property type="match status" value="1"/>
</dbReference>
<evidence type="ECO:0000313" key="3">
    <source>
        <dbReference type="Proteomes" id="UP000087171"/>
    </source>
</evidence>
<dbReference type="Pfam" id="PF13259">
    <property type="entry name" value="clamp_Gag1-like"/>
    <property type="match status" value="1"/>
</dbReference>
<dbReference type="GeneID" id="101496661"/>